<reference evidence="1" key="1">
    <citation type="journal article" date="2014" name="Int. J. Syst. Evol. Microbiol.">
        <title>Complete genome sequence of Corynebacterium casei LMG S-19264T (=DSM 44701T), isolated from a smear-ripened cheese.</title>
        <authorList>
            <consortium name="US DOE Joint Genome Institute (JGI-PGF)"/>
            <person name="Walter F."/>
            <person name="Albersmeier A."/>
            <person name="Kalinowski J."/>
            <person name="Ruckert C."/>
        </authorList>
    </citation>
    <scope>NUCLEOTIDE SEQUENCE</scope>
    <source>
        <strain evidence="1">NBRC 108769</strain>
    </source>
</reference>
<evidence type="ECO:0000313" key="1">
    <source>
        <dbReference type="EMBL" id="GLR16747.1"/>
    </source>
</evidence>
<keyword evidence="2" id="KW-1185">Reference proteome</keyword>
<sequence>MQKDWVESELTFIDHGLDTLYGQEVYLLYNDSGIPQIYYADVLADVCIDGLCKPLFIELYWDLLGQYSGFGVYPDELLSKFDHDLFTEQDYEKLDRLLADPYSKLEGKKLTDLYDPSKKREKVIEFKGKEVDGISGATKKEIKETVVEGALYSCFTLWQLANGEISVRIKENLSGIYTPALAQDFMESGISDYQVYAIKQFDDQDFTRYLKEVTMVILQARPLDRAWILKELPLEIWKNTTFVDSIYSNYAGFDSNTKTLLVNKLSLSTEKAALYLSSNLKEMTKNQIKTFLDSLSEITPEIMENLVAFSEDEQNIYGYLGIWWMMEYKRR</sequence>
<dbReference type="EMBL" id="BSOH01000007">
    <property type="protein sequence ID" value="GLR16747.1"/>
    <property type="molecule type" value="Genomic_DNA"/>
</dbReference>
<comment type="caution">
    <text evidence="1">The sequence shown here is derived from an EMBL/GenBank/DDBJ whole genome shotgun (WGS) entry which is preliminary data.</text>
</comment>
<dbReference type="AlphaFoldDB" id="A0AA37SNU6"/>
<organism evidence="1 2">
    <name type="scientific">Portibacter lacus</name>
    <dbReference type="NCBI Taxonomy" id="1099794"/>
    <lineage>
        <taxon>Bacteria</taxon>
        <taxon>Pseudomonadati</taxon>
        <taxon>Bacteroidota</taxon>
        <taxon>Saprospiria</taxon>
        <taxon>Saprospirales</taxon>
        <taxon>Haliscomenobacteraceae</taxon>
        <taxon>Portibacter</taxon>
    </lineage>
</organism>
<gene>
    <name evidence="1" type="ORF">GCM10007940_13620</name>
</gene>
<name>A0AA37SNU6_9BACT</name>
<protein>
    <submittedName>
        <fullName evidence="1">Uncharacterized protein</fullName>
    </submittedName>
</protein>
<reference evidence="1" key="2">
    <citation type="submission" date="2023-01" db="EMBL/GenBank/DDBJ databases">
        <title>Draft genome sequence of Portibacter lacus strain NBRC 108769.</title>
        <authorList>
            <person name="Sun Q."/>
            <person name="Mori K."/>
        </authorList>
    </citation>
    <scope>NUCLEOTIDE SEQUENCE</scope>
    <source>
        <strain evidence="1">NBRC 108769</strain>
    </source>
</reference>
<accession>A0AA37SNU6</accession>
<evidence type="ECO:0000313" key="2">
    <source>
        <dbReference type="Proteomes" id="UP001156666"/>
    </source>
</evidence>
<proteinExistence type="predicted"/>
<dbReference type="Proteomes" id="UP001156666">
    <property type="component" value="Unassembled WGS sequence"/>
</dbReference>